<dbReference type="InterPro" id="IPR036196">
    <property type="entry name" value="Ptyr_pPase_sf"/>
</dbReference>
<proteinExistence type="inferred from homology"/>
<name>A0A6J6KEW1_9ZZZZ</name>
<dbReference type="Gene3D" id="3.40.50.2300">
    <property type="match status" value="1"/>
</dbReference>
<dbReference type="GO" id="GO:0004725">
    <property type="term" value="F:protein tyrosine phosphatase activity"/>
    <property type="evidence" value="ECO:0007669"/>
    <property type="project" value="UniProtKB-EC"/>
</dbReference>
<dbReference type="InterPro" id="IPR050438">
    <property type="entry name" value="LMW_PTPase"/>
</dbReference>
<reference evidence="6" key="1">
    <citation type="submission" date="2020-05" db="EMBL/GenBank/DDBJ databases">
        <authorList>
            <person name="Chiriac C."/>
            <person name="Salcher M."/>
            <person name="Ghai R."/>
            <person name="Kavagutti S V."/>
        </authorList>
    </citation>
    <scope>NUCLEOTIDE SEQUENCE</scope>
</reference>
<evidence type="ECO:0000259" key="5">
    <source>
        <dbReference type="SMART" id="SM00226"/>
    </source>
</evidence>
<organism evidence="6">
    <name type="scientific">freshwater metagenome</name>
    <dbReference type="NCBI Taxonomy" id="449393"/>
    <lineage>
        <taxon>unclassified sequences</taxon>
        <taxon>metagenomes</taxon>
        <taxon>ecological metagenomes</taxon>
    </lineage>
</organism>
<dbReference type="EC" id="3.1.3.48" evidence="2"/>
<evidence type="ECO:0000256" key="2">
    <source>
        <dbReference type="ARBA" id="ARBA00013064"/>
    </source>
</evidence>
<dbReference type="InterPro" id="IPR017867">
    <property type="entry name" value="Tyr_phospatase_low_mol_wt"/>
</dbReference>
<evidence type="ECO:0000256" key="4">
    <source>
        <dbReference type="ARBA" id="ARBA00022912"/>
    </source>
</evidence>
<dbReference type="EMBL" id="CAEZWD010000042">
    <property type="protein sequence ID" value="CAB4647648.1"/>
    <property type="molecule type" value="Genomic_DNA"/>
</dbReference>
<dbReference type="AlphaFoldDB" id="A0A6J6KEW1"/>
<evidence type="ECO:0000313" key="6">
    <source>
        <dbReference type="EMBL" id="CAB4647648.1"/>
    </source>
</evidence>
<feature type="domain" description="Phosphotyrosine protein phosphatase I" evidence="5">
    <location>
        <begin position="15"/>
        <end position="164"/>
    </location>
</feature>
<protein>
    <recommendedName>
        <fullName evidence="2">protein-tyrosine-phosphatase</fullName>
        <ecNumber evidence="2">3.1.3.48</ecNumber>
    </recommendedName>
</protein>
<sequence>MNREYLAELRNRDEISVSFVCLGNICRSPMAAAIFSNRTKDLSGPRAIVESGGTSAWHIGQGPHPQSKRTWERAGYEYTHKASQFTAQDLERIDLILTMDSENYSNVIGLSPHEEHSKKVFMMRDFDCAIEPGQSVPDPYSQDDAAYEHVKELLESAIDGLIETIWQ</sequence>
<comment type="similarity">
    <text evidence="1">Belongs to the low molecular weight phosphotyrosine protein phosphatase family.</text>
</comment>
<dbReference type="PRINTS" id="PR00719">
    <property type="entry name" value="LMWPTPASE"/>
</dbReference>
<dbReference type="PANTHER" id="PTHR11717">
    <property type="entry name" value="LOW MOLECULAR WEIGHT PROTEIN TYROSINE PHOSPHATASE"/>
    <property type="match status" value="1"/>
</dbReference>
<gene>
    <name evidence="6" type="ORF">UFOPK2171_00476</name>
</gene>
<dbReference type="Pfam" id="PF01451">
    <property type="entry name" value="LMWPc"/>
    <property type="match status" value="1"/>
</dbReference>
<keyword evidence="3" id="KW-0378">Hydrolase</keyword>
<accession>A0A6J6KEW1</accession>
<dbReference type="SMART" id="SM00226">
    <property type="entry name" value="LMWPc"/>
    <property type="match status" value="1"/>
</dbReference>
<dbReference type="InterPro" id="IPR023485">
    <property type="entry name" value="Ptyr_pPase"/>
</dbReference>
<evidence type="ECO:0000256" key="1">
    <source>
        <dbReference type="ARBA" id="ARBA00011063"/>
    </source>
</evidence>
<dbReference type="PANTHER" id="PTHR11717:SF7">
    <property type="entry name" value="LOW MOLECULAR WEIGHT PHOSPHOTYROSINE PROTEIN PHOSPHATASE"/>
    <property type="match status" value="1"/>
</dbReference>
<keyword evidence="4" id="KW-0904">Protein phosphatase</keyword>
<evidence type="ECO:0000256" key="3">
    <source>
        <dbReference type="ARBA" id="ARBA00022801"/>
    </source>
</evidence>
<dbReference type="SUPFAM" id="SSF52788">
    <property type="entry name" value="Phosphotyrosine protein phosphatases I"/>
    <property type="match status" value="1"/>
</dbReference>
<dbReference type="CDD" id="cd16343">
    <property type="entry name" value="LMWPTP"/>
    <property type="match status" value="1"/>
</dbReference>